<reference evidence="3 4" key="1">
    <citation type="submission" date="2018-10" db="EMBL/GenBank/DDBJ databases">
        <title>A high-quality apple genome assembly.</title>
        <authorList>
            <person name="Hu J."/>
        </authorList>
    </citation>
    <scope>NUCLEOTIDE SEQUENCE [LARGE SCALE GENOMIC DNA]</scope>
    <source>
        <strain evidence="4">cv. HFTH1</strain>
        <tissue evidence="3">Young leaf</tissue>
    </source>
</reference>
<dbReference type="PANTHER" id="PTHR31373">
    <property type="entry name" value="OS06G0652100 PROTEIN"/>
    <property type="match status" value="1"/>
</dbReference>
<gene>
    <name evidence="3" type="ORF">DVH24_008631</name>
</gene>
<dbReference type="InterPro" id="IPR011205">
    <property type="entry name" value="UCP015417_vWA"/>
</dbReference>
<evidence type="ECO:0000256" key="1">
    <source>
        <dbReference type="SAM" id="MobiDB-lite"/>
    </source>
</evidence>
<feature type="region of interest" description="Disordered" evidence="1">
    <location>
        <begin position="60"/>
        <end position="84"/>
    </location>
</feature>
<dbReference type="Proteomes" id="UP000290289">
    <property type="component" value="Chromosome 6"/>
</dbReference>
<keyword evidence="4" id="KW-1185">Reference proteome</keyword>
<dbReference type="Pfam" id="PF11443">
    <property type="entry name" value="DUF2828"/>
    <property type="match status" value="2"/>
</dbReference>
<evidence type="ECO:0000313" key="4">
    <source>
        <dbReference type="Proteomes" id="UP000290289"/>
    </source>
</evidence>
<evidence type="ECO:0000313" key="3">
    <source>
        <dbReference type="EMBL" id="RXH96131.1"/>
    </source>
</evidence>
<feature type="domain" description="DUF2828" evidence="2">
    <location>
        <begin position="163"/>
        <end position="296"/>
    </location>
</feature>
<evidence type="ECO:0000259" key="2">
    <source>
        <dbReference type="Pfam" id="PF11443"/>
    </source>
</evidence>
<dbReference type="EMBL" id="RDQH01000332">
    <property type="protein sequence ID" value="RXH96131.1"/>
    <property type="molecule type" value="Genomic_DNA"/>
</dbReference>
<protein>
    <recommendedName>
        <fullName evidence="2">DUF2828 domain-containing protein</fullName>
    </recommendedName>
</protein>
<dbReference type="InterPro" id="IPR058580">
    <property type="entry name" value="DUF2828"/>
</dbReference>
<proteinExistence type="predicted"/>
<accession>A0A498JSB1</accession>
<name>A0A498JSB1_MALDO</name>
<organism evidence="3 4">
    <name type="scientific">Malus domestica</name>
    <name type="common">Apple</name>
    <name type="synonym">Pyrus malus</name>
    <dbReference type="NCBI Taxonomy" id="3750"/>
    <lineage>
        <taxon>Eukaryota</taxon>
        <taxon>Viridiplantae</taxon>
        <taxon>Streptophyta</taxon>
        <taxon>Embryophyta</taxon>
        <taxon>Tracheophyta</taxon>
        <taxon>Spermatophyta</taxon>
        <taxon>Magnoliopsida</taxon>
        <taxon>eudicotyledons</taxon>
        <taxon>Gunneridae</taxon>
        <taxon>Pentapetalae</taxon>
        <taxon>rosids</taxon>
        <taxon>fabids</taxon>
        <taxon>Rosales</taxon>
        <taxon>Rosaceae</taxon>
        <taxon>Amygdaloideae</taxon>
        <taxon>Maleae</taxon>
        <taxon>Malus</taxon>
    </lineage>
</organism>
<feature type="compositionally biased region" description="Polar residues" evidence="1">
    <location>
        <begin position="70"/>
        <end position="79"/>
    </location>
</feature>
<feature type="domain" description="DUF2828" evidence="2">
    <location>
        <begin position="84"/>
        <end position="149"/>
    </location>
</feature>
<comment type="caution">
    <text evidence="3">The sequence shown here is derived from an EMBL/GenBank/DDBJ whole genome shotgun (WGS) entry which is preliminary data.</text>
</comment>
<sequence>MEKIMSVYHIPHLTRTRSMATPNYTTLAPPPQLQPPLAVANFKNERAISRATAKTRINMRPPNSIHMRGLSTTSDQIPNKDSPVAPSAGSPCHDLFYKVVNQPLPLAWSHDPLTTLKLIANLLHGRFFWEAYYTAVYWLHHNHPKTLLCYATRQGSCMDFRIFLERYKRDPDYKLLNDQVTDVYAECLKSDLEILKKQNLKRECYGGYFDDSDDDEDDGNCEKISDVANSCRSNRPNSAVPIRTTFMLENIAKKETYPEYQGVKEDHYTGRVTDRLWKEFLEPLDKYNRSTRTHMGFGRMPLNVEKFLEEVKADKSKIAANALLPGPTLCETFEFKASG</sequence>
<dbReference type="AlphaFoldDB" id="A0A498JSB1"/>
<dbReference type="PANTHER" id="PTHR31373:SF17">
    <property type="entry name" value="OS06G0652100 PROTEIN"/>
    <property type="match status" value="1"/>
</dbReference>